<name>A0AC59Y3Y5_RANTA</name>
<dbReference type="EMBL" id="OX596085">
    <property type="protein sequence ID" value="CAM9361480.1"/>
    <property type="molecule type" value="Genomic_DNA"/>
</dbReference>
<dbReference type="Proteomes" id="UP001162501">
    <property type="component" value="Chromosome 1"/>
</dbReference>
<sequence length="172" mass="17598">MEQQVSGAKGPSPKGVPSVRPQGRARYCPQACGRVTPICPELHLEPRSGAGGEGCPGPPAPTRDPRTRGAGPPPPPTPGDPRLRMISVLGPAARGLLSLAVRAGVSGRGGDLSGPLGVPPTTQPRQESLDAWGPRPGTSGFRAAPPQARPEEREAARREAGGGVGRQKAVKL</sequence>
<reference evidence="1" key="1">
    <citation type="submission" date="2023-05" db="EMBL/GenBank/DDBJ databases">
        <authorList>
            <consortium name="ELIXIR-Norway"/>
        </authorList>
    </citation>
    <scope>NUCLEOTIDE SEQUENCE</scope>
</reference>
<proteinExistence type="predicted"/>
<organism evidence="1 2">
    <name type="scientific">Rangifer tarandus platyrhynchus</name>
    <name type="common">Svalbard reindeer</name>
    <dbReference type="NCBI Taxonomy" id="3082113"/>
    <lineage>
        <taxon>Eukaryota</taxon>
        <taxon>Metazoa</taxon>
        <taxon>Chordata</taxon>
        <taxon>Craniata</taxon>
        <taxon>Vertebrata</taxon>
        <taxon>Euteleostomi</taxon>
        <taxon>Mammalia</taxon>
        <taxon>Eutheria</taxon>
        <taxon>Laurasiatheria</taxon>
        <taxon>Artiodactyla</taxon>
        <taxon>Ruminantia</taxon>
        <taxon>Pecora</taxon>
        <taxon>Cervidae</taxon>
        <taxon>Odocoileinae</taxon>
        <taxon>Rangifer</taxon>
    </lineage>
</organism>
<reference evidence="1" key="2">
    <citation type="submission" date="2025-03" db="EMBL/GenBank/DDBJ databases">
        <authorList>
            <consortium name="ELIXIR-Norway"/>
            <consortium name="Elixir Norway"/>
        </authorList>
    </citation>
    <scope>NUCLEOTIDE SEQUENCE</scope>
</reference>
<evidence type="ECO:0000313" key="2">
    <source>
        <dbReference type="Proteomes" id="UP001162501"/>
    </source>
</evidence>
<protein>
    <submittedName>
        <fullName evidence="1">Uncharacterized protein</fullName>
    </submittedName>
</protein>
<accession>A0AC59Y3Y5</accession>
<evidence type="ECO:0000313" key="1">
    <source>
        <dbReference type="EMBL" id="CAM9361480.1"/>
    </source>
</evidence>
<gene>
    <name evidence="1" type="ORF">MRATA1EN22A_LOCUS1486</name>
</gene>